<evidence type="ECO:0000313" key="11">
    <source>
        <dbReference type="Proteomes" id="UP001183648"/>
    </source>
</evidence>
<keyword evidence="3 7" id="KW-0805">Transcription regulation</keyword>
<dbReference type="PANTHER" id="PTHR43133">
    <property type="entry name" value="RNA POLYMERASE ECF-TYPE SIGMA FACTO"/>
    <property type="match status" value="1"/>
</dbReference>
<keyword evidence="11" id="KW-1185">Reference proteome</keyword>
<evidence type="ECO:0000256" key="1">
    <source>
        <dbReference type="ARBA" id="ARBA00010641"/>
    </source>
</evidence>
<dbReference type="CDD" id="cd06171">
    <property type="entry name" value="Sigma70_r4"/>
    <property type="match status" value="1"/>
</dbReference>
<evidence type="ECO:0000256" key="4">
    <source>
        <dbReference type="ARBA" id="ARBA00023082"/>
    </source>
</evidence>
<dbReference type="SUPFAM" id="SSF88659">
    <property type="entry name" value="Sigma3 and sigma4 domains of RNA polymerase sigma factors"/>
    <property type="match status" value="1"/>
</dbReference>
<dbReference type="InterPro" id="IPR013249">
    <property type="entry name" value="RNA_pol_sigma70_r4_t2"/>
</dbReference>
<reference evidence="10 11" key="1">
    <citation type="submission" date="2023-07" db="EMBL/GenBank/DDBJ databases">
        <title>Sequencing the genomes of 1000 actinobacteria strains.</title>
        <authorList>
            <person name="Klenk H.-P."/>
        </authorList>
    </citation>
    <scope>NUCLEOTIDE SEQUENCE [LARGE SCALE GENOMIC DNA]</scope>
    <source>
        <strain evidence="10 11">DSM 19426</strain>
    </source>
</reference>
<evidence type="ECO:0000256" key="6">
    <source>
        <dbReference type="ARBA" id="ARBA00023163"/>
    </source>
</evidence>
<dbReference type="InterPro" id="IPR036388">
    <property type="entry name" value="WH-like_DNA-bd_sf"/>
</dbReference>
<sequence length="342" mass="37711">MTETSAPTSTELDDFRELTRRYERELLAHCYRMSGSVHDAQDLVQETLLRAWKSGQGFEGRSSVRTWLHRIATNVCLTDLESRPRRPLPSGLGTSDSVAGDALEHDAEITWLEPVPDAAVQVAEKDTIRLAFVAALQHLPARQRAVLVLRDVLRWSAKETAESLDMTVAAVNSALQRAHATMAAKQPDADAVSLDDLDADQKALLDRYVDAFWRKDVDTLATLLAEDALWEMPPFSNWYLGARNIANLVDTQCPGGVHDMPMVPTTANGQPAFGLYMRSPEGDFVPFHLQVLTLVGGRVQHVGAFFDPRLFAVFGLPERLPADVRPDAGPVRSGPGSHDVPR</sequence>
<comment type="similarity">
    <text evidence="1 7">Belongs to the sigma-70 factor family. ECF subfamily.</text>
</comment>
<evidence type="ECO:0000256" key="5">
    <source>
        <dbReference type="ARBA" id="ARBA00023125"/>
    </source>
</evidence>
<dbReference type="Proteomes" id="UP001183648">
    <property type="component" value="Unassembled WGS sequence"/>
</dbReference>
<evidence type="ECO:0000256" key="2">
    <source>
        <dbReference type="ARBA" id="ARBA00011344"/>
    </source>
</evidence>
<dbReference type="InterPro" id="IPR007627">
    <property type="entry name" value="RNA_pol_sigma70_r2"/>
</dbReference>
<dbReference type="RefSeq" id="WP_310306327.1">
    <property type="nucleotide sequence ID" value="NZ_BAAAPS010000006.1"/>
</dbReference>
<keyword evidence="6 7" id="KW-0804">Transcription</keyword>
<dbReference type="Pfam" id="PF08281">
    <property type="entry name" value="Sigma70_r4_2"/>
    <property type="match status" value="1"/>
</dbReference>
<dbReference type="InterPro" id="IPR014284">
    <property type="entry name" value="RNA_pol_sigma-70_dom"/>
</dbReference>
<evidence type="ECO:0000259" key="8">
    <source>
        <dbReference type="Pfam" id="PF04542"/>
    </source>
</evidence>
<dbReference type="Gene3D" id="1.10.10.10">
    <property type="entry name" value="Winged helix-like DNA-binding domain superfamily/Winged helix DNA-binding domain"/>
    <property type="match status" value="1"/>
</dbReference>
<dbReference type="NCBIfam" id="TIGR02960">
    <property type="entry name" value="SigX5"/>
    <property type="match status" value="1"/>
</dbReference>
<feature type="domain" description="RNA polymerase sigma factor 70 region 4 type 2" evidence="9">
    <location>
        <begin position="130"/>
        <end position="178"/>
    </location>
</feature>
<protein>
    <recommendedName>
        <fullName evidence="7">RNA polymerase sigma factor</fullName>
    </recommendedName>
</protein>
<comment type="caution">
    <text evidence="10">The sequence shown here is derived from an EMBL/GenBank/DDBJ whole genome shotgun (WGS) entry which is preliminary data.</text>
</comment>
<organism evidence="10 11">
    <name type="scientific">Nocardioides marmoribigeumensis</name>
    <dbReference type="NCBI Taxonomy" id="433649"/>
    <lineage>
        <taxon>Bacteria</taxon>
        <taxon>Bacillati</taxon>
        <taxon>Actinomycetota</taxon>
        <taxon>Actinomycetes</taxon>
        <taxon>Propionibacteriales</taxon>
        <taxon>Nocardioidaceae</taxon>
        <taxon>Nocardioides</taxon>
    </lineage>
</organism>
<keyword evidence="4 7" id="KW-0731">Sigma factor</keyword>
<dbReference type="SUPFAM" id="SSF54427">
    <property type="entry name" value="NTF2-like"/>
    <property type="match status" value="1"/>
</dbReference>
<evidence type="ECO:0000256" key="3">
    <source>
        <dbReference type="ARBA" id="ARBA00023015"/>
    </source>
</evidence>
<dbReference type="InterPro" id="IPR039425">
    <property type="entry name" value="RNA_pol_sigma-70-like"/>
</dbReference>
<keyword evidence="5 7" id="KW-0238">DNA-binding</keyword>
<name>A0ABU2C1M2_9ACTN</name>
<dbReference type="EMBL" id="JAVDYG010000001">
    <property type="protein sequence ID" value="MDR7364562.1"/>
    <property type="molecule type" value="Genomic_DNA"/>
</dbReference>
<dbReference type="NCBIfam" id="NF006089">
    <property type="entry name" value="PRK08241.1"/>
    <property type="match status" value="1"/>
</dbReference>
<dbReference type="PROSITE" id="PS01063">
    <property type="entry name" value="SIGMA70_ECF"/>
    <property type="match status" value="1"/>
</dbReference>
<accession>A0ABU2C1M2</accession>
<comment type="subunit">
    <text evidence="2">Interacts transiently with the RNA polymerase catalytic core formed by RpoA, RpoB, RpoC and RpoZ (2 alpha, 1 beta, 1 beta' and 1 omega subunit) to form the RNA polymerase holoenzyme that can initiate transcription.</text>
</comment>
<proteinExistence type="inferred from homology"/>
<gene>
    <name evidence="10" type="ORF">J2S63_004115</name>
</gene>
<dbReference type="Gene3D" id="3.10.450.50">
    <property type="match status" value="1"/>
</dbReference>
<dbReference type="InterPro" id="IPR032710">
    <property type="entry name" value="NTF2-like_dom_sf"/>
</dbReference>
<dbReference type="InterPro" id="IPR013325">
    <property type="entry name" value="RNA_pol_sigma_r2"/>
</dbReference>
<dbReference type="InterPro" id="IPR014305">
    <property type="entry name" value="RNA_pol_sigma-G_actinobac"/>
</dbReference>
<dbReference type="InterPro" id="IPR013324">
    <property type="entry name" value="RNA_pol_sigma_r3/r4-like"/>
</dbReference>
<evidence type="ECO:0000256" key="7">
    <source>
        <dbReference type="RuleBase" id="RU000716"/>
    </source>
</evidence>
<evidence type="ECO:0000313" key="10">
    <source>
        <dbReference type="EMBL" id="MDR7364562.1"/>
    </source>
</evidence>
<dbReference type="Gene3D" id="1.10.1740.10">
    <property type="match status" value="1"/>
</dbReference>
<dbReference type="Pfam" id="PF04542">
    <property type="entry name" value="Sigma70_r2"/>
    <property type="match status" value="1"/>
</dbReference>
<dbReference type="SUPFAM" id="SSF88946">
    <property type="entry name" value="Sigma2 domain of RNA polymerase sigma factors"/>
    <property type="match status" value="1"/>
</dbReference>
<dbReference type="InterPro" id="IPR000838">
    <property type="entry name" value="RNA_pol_sigma70_ECF_CS"/>
</dbReference>
<dbReference type="PANTHER" id="PTHR43133:SF65">
    <property type="entry name" value="ECF RNA POLYMERASE SIGMA FACTOR SIGG"/>
    <property type="match status" value="1"/>
</dbReference>
<evidence type="ECO:0000259" key="9">
    <source>
        <dbReference type="Pfam" id="PF08281"/>
    </source>
</evidence>
<dbReference type="NCBIfam" id="TIGR02937">
    <property type="entry name" value="sigma70-ECF"/>
    <property type="match status" value="1"/>
</dbReference>
<feature type="domain" description="RNA polymerase sigma-70 region 2" evidence="8">
    <location>
        <begin position="19"/>
        <end position="83"/>
    </location>
</feature>